<feature type="region of interest" description="Disordered" evidence="1">
    <location>
        <begin position="37"/>
        <end position="63"/>
    </location>
</feature>
<organism evidence="2 3">
    <name type="scientific">Archangium gephyra</name>
    <dbReference type="NCBI Taxonomy" id="48"/>
    <lineage>
        <taxon>Bacteria</taxon>
        <taxon>Pseudomonadati</taxon>
        <taxon>Myxococcota</taxon>
        <taxon>Myxococcia</taxon>
        <taxon>Myxococcales</taxon>
        <taxon>Cystobacterineae</taxon>
        <taxon>Archangiaceae</taxon>
        <taxon>Archangium</taxon>
    </lineage>
</organism>
<dbReference type="Proteomes" id="UP000035579">
    <property type="component" value="Chromosome"/>
</dbReference>
<gene>
    <name evidence="2" type="ORF">AA314_02799</name>
</gene>
<dbReference type="AlphaFoldDB" id="A0AAC8Q4Z7"/>
<proteinExistence type="predicted"/>
<evidence type="ECO:0000313" key="2">
    <source>
        <dbReference type="EMBL" id="AKJ01173.1"/>
    </source>
</evidence>
<reference evidence="2 3" key="1">
    <citation type="submission" date="2015-05" db="EMBL/GenBank/DDBJ databases">
        <title>Genome assembly of Archangium gephyra DSM 2261.</title>
        <authorList>
            <person name="Sharma G."/>
            <person name="Subramanian S."/>
        </authorList>
    </citation>
    <scope>NUCLEOTIDE SEQUENCE [LARGE SCALE GENOMIC DNA]</scope>
    <source>
        <strain evidence="2 3">DSM 2261</strain>
    </source>
</reference>
<feature type="region of interest" description="Disordered" evidence="1">
    <location>
        <begin position="76"/>
        <end position="159"/>
    </location>
</feature>
<evidence type="ECO:0000313" key="3">
    <source>
        <dbReference type="Proteomes" id="UP000035579"/>
    </source>
</evidence>
<dbReference type="KEGG" id="age:AA314_02799"/>
<accession>A0AAC8Q4Z7</accession>
<name>A0AAC8Q4Z7_9BACT</name>
<protein>
    <submittedName>
        <fullName evidence="2">Uncharacterized protein</fullName>
    </submittedName>
</protein>
<evidence type="ECO:0000256" key="1">
    <source>
        <dbReference type="SAM" id="MobiDB-lite"/>
    </source>
</evidence>
<sequence>MDPHQDGARRAFGMGPEVEGQAVLRLRGGALGLGTHGAERGGLSRRGPGLGAHGRCPAQVSRGGCGVRNALEEDQIGREAPPHGTIIGDHLLPDDDRRRGVLHGALVTAPQRHGEHEQPRRSSHHAADANTHSPRQLKHFLQPKAGRRTPFARPCAGLG</sequence>
<dbReference type="EMBL" id="CP011509">
    <property type="protein sequence ID" value="AKJ01173.1"/>
    <property type="molecule type" value="Genomic_DNA"/>
</dbReference>